<dbReference type="OrthoDB" id="10257948at2759"/>
<accession>X6NT98</accession>
<evidence type="ECO:0000313" key="5">
    <source>
        <dbReference type="Proteomes" id="UP000023152"/>
    </source>
</evidence>
<keyword evidence="2" id="KW-0812">Transmembrane</keyword>
<protein>
    <recommendedName>
        <fullName evidence="3">Thioredoxin domain-containing protein</fullName>
    </recommendedName>
</protein>
<dbReference type="Proteomes" id="UP000023152">
    <property type="component" value="Unassembled WGS sequence"/>
</dbReference>
<keyword evidence="2" id="KW-0472">Membrane</keyword>
<keyword evidence="5" id="KW-1185">Reference proteome</keyword>
<dbReference type="Gene3D" id="3.40.30.10">
    <property type="entry name" value="Glutaredoxin"/>
    <property type="match status" value="1"/>
</dbReference>
<dbReference type="InterPro" id="IPR013766">
    <property type="entry name" value="Thioredoxin_domain"/>
</dbReference>
<evidence type="ECO:0000259" key="3">
    <source>
        <dbReference type="Pfam" id="PF00085"/>
    </source>
</evidence>
<proteinExistence type="predicted"/>
<keyword evidence="2" id="KW-1133">Transmembrane helix</keyword>
<dbReference type="Pfam" id="PF00085">
    <property type="entry name" value="Thioredoxin"/>
    <property type="match status" value="1"/>
</dbReference>
<dbReference type="EMBL" id="ASPP01006207">
    <property type="protein sequence ID" value="ETO29178.1"/>
    <property type="molecule type" value="Genomic_DNA"/>
</dbReference>
<evidence type="ECO:0000256" key="1">
    <source>
        <dbReference type="SAM" id="MobiDB-lite"/>
    </source>
</evidence>
<comment type="caution">
    <text evidence="4">The sequence shown here is derived from an EMBL/GenBank/DDBJ whole genome shotgun (WGS) entry which is preliminary data.</text>
</comment>
<evidence type="ECO:0000256" key="2">
    <source>
        <dbReference type="SAM" id="Phobius"/>
    </source>
</evidence>
<dbReference type="PANTHER" id="PTHR21148">
    <property type="entry name" value="THIOREDOXIN DOMAIN-CONTAINING PROTEIN 9"/>
    <property type="match status" value="1"/>
</dbReference>
<organism evidence="4 5">
    <name type="scientific">Reticulomyxa filosa</name>
    <dbReference type="NCBI Taxonomy" id="46433"/>
    <lineage>
        <taxon>Eukaryota</taxon>
        <taxon>Sar</taxon>
        <taxon>Rhizaria</taxon>
        <taxon>Retaria</taxon>
        <taxon>Foraminifera</taxon>
        <taxon>Monothalamids</taxon>
        <taxon>Reticulomyxidae</taxon>
        <taxon>Reticulomyxa</taxon>
    </lineage>
</organism>
<gene>
    <name evidence="4" type="ORF">RFI_07951</name>
</gene>
<sequence>MASANGTWSQVKDVLRDVAVDKALEEAQTSYLYQQLYEEQKGLRVEIQDAGAKHVSATEKEKAKDSDNDSLDEFEKEIENDPELRKIQEERREQLKEQFRQKQEKLSKGFGHYDQMDEKDMLKMAADTQYVVVHFSSNEFKNCSVMDHHLALLAPKNTDVRFVKCDAKKSPFVTQRWKIRTLPTLCVVVHGFLVDKVIGFTELGNRDDFPTIALERRLAKTGICFLNIFYTLIFFWNLTFSLRTSFIKKKQQTFFLTFGKCNF</sequence>
<reference evidence="4 5" key="1">
    <citation type="journal article" date="2013" name="Curr. Biol.">
        <title>The Genome of the Foraminiferan Reticulomyxa filosa.</title>
        <authorList>
            <person name="Glockner G."/>
            <person name="Hulsmann N."/>
            <person name="Schleicher M."/>
            <person name="Noegel A.A."/>
            <person name="Eichinger L."/>
            <person name="Gallinger C."/>
            <person name="Pawlowski J."/>
            <person name="Sierra R."/>
            <person name="Euteneuer U."/>
            <person name="Pillet L."/>
            <person name="Moustafa A."/>
            <person name="Platzer M."/>
            <person name="Groth M."/>
            <person name="Szafranski K."/>
            <person name="Schliwa M."/>
        </authorList>
    </citation>
    <scope>NUCLEOTIDE SEQUENCE [LARGE SCALE GENOMIC DNA]</scope>
</reference>
<dbReference type="InterPro" id="IPR036249">
    <property type="entry name" value="Thioredoxin-like_sf"/>
</dbReference>
<dbReference type="SUPFAM" id="SSF52833">
    <property type="entry name" value="Thioredoxin-like"/>
    <property type="match status" value="1"/>
</dbReference>
<feature type="domain" description="Thioredoxin" evidence="3">
    <location>
        <begin position="126"/>
        <end position="201"/>
    </location>
</feature>
<evidence type="ECO:0000313" key="4">
    <source>
        <dbReference type="EMBL" id="ETO29178.1"/>
    </source>
</evidence>
<dbReference type="AlphaFoldDB" id="X6NT98"/>
<feature type="transmembrane region" description="Helical" evidence="2">
    <location>
        <begin position="218"/>
        <end position="240"/>
    </location>
</feature>
<feature type="compositionally biased region" description="Basic and acidic residues" evidence="1">
    <location>
        <begin position="77"/>
        <end position="86"/>
    </location>
</feature>
<feature type="compositionally biased region" description="Basic and acidic residues" evidence="1">
    <location>
        <begin position="56"/>
        <end position="67"/>
    </location>
</feature>
<name>X6NT98_RETFI</name>
<feature type="region of interest" description="Disordered" evidence="1">
    <location>
        <begin position="53"/>
        <end position="86"/>
    </location>
</feature>